<accession>A0A6J2SRZ0</accession>
<feature type="compositionally biased region" description="Basic and acidic residues" evidence="8">
    <location>
        <begin position="442"/>
        <end position="475"/>
    </location>
</feature>
<evidence type="ECO:0000256" key="1">
    <source>
        <dbReference type="ARBA" id="ARBA00022692"/>
    </source>
</evidence>
<organism evidence="10 11">
    <name type="scientific">Drosophila hydei</name>
    <name type="common">Fruit fly</name>
    <dbReference type="NCBI Taxonomy" id="7224"/>
    <lineage>
        <taxon>Eukaryota</taxon>
        <taxon>Metazoa</taxon>
        <taxon>Ecdysozoa</taxon>
        <taxon>Arthropoda</taxon>
        <taxon>Hexapoda</taxon>
        <taxon>Insecta</taxon>
        <taxon>Pterygota</taxon>
        <taxon>Neoptera</taxon>
        <taxon>Endopterygota</taxon>
        <taxon>Diptera</taxon>
        <taxon>Brachycera</taxon>
        <taxon>Muscomorpha</taxon>
        <taxon>Ephydroidea</taxon>
        <taxon>Drosophilidae</taxon>
        <taxon>Drosophila</taxon>
    </lineage>
</organism>
<evidence type="ECO:0000256" key="5">
    <source>
        <dbReference type="ARBA" id="ARBA00034746"/>
    </source>
</evidence>
<evidence type="ECO:0000256" key="7">
    <source>
        <dbReference type="ARBA" id="ARBA00034902"/>
    </source>
</evidence>
<evidence type="ECO:0000256" key="3">
    <source>
        <dbReference type="ARBA" id="ARBA00023136"/>
    </source>
</evidence>
<dbReference type="KEGG" id="dhe:115482909"/>
<sequence>MTLNYVIFWTICIIKCDLCLHFCCWRCLCVCQLNSANVNINSEDETDNDFAEFDDDFVEASYDTETAENADSSRGAGGDGYSRERQEQPKKLIVSNDDEEDGLVENDDEFEHFQDEEEFEGYDAGDTMEPPIDQKTEPKLKIPNIPLHFRTHWDSYWMEMLMVAGLLAYFANFFAGKTKNARLAQLWFSTHKALLDENFALVGDDGKVENENPGLIKESESLYTLWCSGRTCCEGMLVELKMIKRQDLVSLVAGLMRPQLDQVHIKIELTRGLMDTFVFAVGSKKTITKIFKEYTDLTKFCSLVAKPEDRYNVPSGFGVLSEIPEATSAILESRVITALNKYQSYIDYLHISDQFSGQVQQEEGNTLKQPETRPVLLAGFNLPKHAEMETIKPLLLLIFYLMERLKIYRMSKEAKAKADKNRLRVEEEFLKSTHAARAEAAAQRREDKRKQEKERVLAEEDPEKQRRWELKEQKRQAKKNAPKMKRLAVKSL</sequence>
<gene>
    <name evidence="11" type="primary">LOC115482909</name>
</gene>
<dbReference type="PANTHER" id="PTHR12883:SF0">
    <property type="entry name" value="PAT COMPLEX SUBUNIT CCDC47"/>
    <property type="match status" value="1"/>
</dbReference>
<feature type="chain" id="PRO_5026979408" description="PAT complex subunit CCDC47" evidence="9">
    <location>
        <begin position="20"/>
        <end position="492"/>
    </location>
</feature>
<dbReference type="RefSeq" id="XP_030079017.1">
    <property type="nucleotide sequence ID" value="XM_030223157.1"/>
</dbReference>
<keyword evidence="9" id="KW-0732">Signal</keyword>
<evidence type="ECO:0000256" key="9">
    <source>
        <dbReference type="SAM" id="SignalP"/>
    </source>
</evidence>
<dbReference type="GO" id="GO:0032469">
    <property type="term" value="P:endoplasmic reticulum calcium ion homeostasis"/>
    <property type="evidence" value="ECO:0007669"/>
    <property type="project" value="InterPro"/>
</dbReference>
<feature type="region of interest" description="Disordered" evidence="8">
    <location>
        <begin position="64"/>
        <end position="98"/>
    </location>
</feature>
<dbReference type="GO" id="GO:0005509">
    <property type="term" value="F:calcium ion binding"/>
    <property type="evidence" value="ECO:0007669"/>
    <property type="project" value="InterPro"/>
</dbReference>
<comment type="similarity">
    <text evidence="5">Belongs to the CCDC47 family.</text>
</comment>
<dbReference type="OMA" id="ESMWVAT"/>
<name>A0A6J2SRZ0_DROHY</name>
<evidence type="ECO:0000256" key="4">
    <source>
        <dbReference type="ARBA" id="ARBA00034697"/>
    </source>
</evidence>
<feature type="region of interest" description="Disordered" evidence="8">
    <location>
        <begin position="436"/>
        <end position="492"/>
    </location>
</feature>
<keyword evidence="10" id="KW-1185">Reference proteome</keyword>
<feature type="compositionally biased region" description="Basic residues" evidence="8">
    <location>
        <begin position="476"/>
        <end position="492"/>
    </location>
</feature>
<evidence type="ECO:0000313" key="11">
    <source>
        <dbReference type="RefSeq" id="XP_030079017.1"/>
    </source>
</evidence>
<feature type="signal peptide" evidence="9">
    <location>
        <begin position="1"/>
        <end position="19"/>
    </location>
</feature>
<comment type="subcellular location">
    <subcellularLocation>
        <location evidence="4">Rough endoplasmic reticulum membrane</location>
        <topology evidence="4">Single-pass type I membrane protein</topology>
    </subcellularLocation>
</comment>
<keyword evidence="2" id="KW-1133">Transmembrane helix</keyword>
<feature type="compositionally biased region" description="Basic and acidic residues" evidence="8">
    <location>
        <begin position="81"/>
        <end position="90"/>
    </location>
</feature>
<dbReference type="Proteomes" id="UP000504633">
    <property type="component" value="Unplaced"/>
</dbReference>
<dbReference type="AlphaFoldDB" id="A0A6J2SRZ0"/>
<keyword evidence="3" id="KW-0472">Membrane</keyword>
<reference evidence="11" key="1">
    <citation type="submission" date="2025-08" db="UniProtKB">
        <authorList>
            <consortium name="RefSeq"/>
        </authorList>
    </citation>
    <scope>IDENTIFICATION</scope>
    <source>
        <strain evidence="11">15085-1641.00</strain>
        <tissue evidence="11">Whole body</tissue>
    </source>
</reference>
<dbReference type="PANTHER" id="PTHR12883">
    <property type="entry name" value="ADIPOCYTE-SPECIFIC PROTEIN 4-RELATED"/>
    <property type="match status" value="1"/>
</dbReference>
<proteinExistence type="inferred from homology"/>
<dbReference type="InterPro" id="IPR012879">
    <property type="entry name" value="CCDC47"/>
</dbReference>
<keyword evidence="1" id="KW-0812">Transmembrane</keyword>
<dbReference type="GeneID" id="115482909"/>
<protein>
    <recommendedName>
        <fullName evidence="6">PAT complex subunit CCDC47</fullName>
    </recommendedName>
    <alternativeName>
        <fullName evidence="7">Coiled-coil domain-containing protein 47</fullName>
    </alternativeName>
</protein>
<evidence type="ECO:0000256" key="6">
    <source>
        <dbReference type="ARBA" id="ARBA00034875"/>
    </source>
</evidence>
<dbReference type="OrthoDB" id="10039147at2759"/>
<dbReference type="GO" id="GO:0030867">
    <property type="term" value="C:rough endoplasmic reticulum membrane"/>
    <property type="evidence" value="ECO:0007669"/>
    <property type="project" value="UniProtKB-SubCell"/>
</dbReference>
<evidence type="ECO:0000256" key="2">
    <source>
        <dbReference type="ARBA" id="ARBA00022989"/>
    </source>
</evidence>
<evidence type="ECO:0000256" key="8">
    <source>
        <dbReference type="SAM" id="MobiDB-lite"/>
    </source>
</evidence>
<dbReference type="Pfam" id="PF07946">
    <property type="entry name" value="CCDC47"/>
    <property type="match status" value="1"/>
</dbReference>
<evidence type="ECO:0000313" key="10">
    <source>
        <dbReference type="Proteomes" id="UP000504633"/>
    </source>
</evidence>